<dbReference type="PANTHER" id="PTHR12110">
    <property type="entry name" value="HYDROXYPYRUVATE ISOMERASE"/>
    <property type="match status" value="1"/>
</dbReference>
<dbReference type="PANTHER" id="PTHR12110:SF21">
    <property type="entry name" value="XYLOSE ISOMERASE-LIKE TIM BARREL DOMAIN-CONTAINING PROTEIN"/>
    <property type="match status" value="1"/>
</dbReference>
<dbReference type="EMBL" id="JAVRRD010000023">
    <property type="protein sequence ID" value="KAK5047948.1"/>
    <property type="molecule type" value="Genomic_DNA"/>
</dbReference>
<comment type="caution">
    <text evidence="2">The sequence shown here is derived from an EMBL/GenBank/DDBJ whole genome shotgun (WGS) entry which is preliminary data.</text>
</comment>
<evidence type="ECO:0000259" key="1">
    <source>
        <dbReference type="Pfam" id="PF01261"/>
    </source>
</evidence>
<dbReference type="Pfam" id="PF01261">
    <property type="entry name" value="AP_endonuc_2"/>
    <property type="match status" value="1"/>
</dbReference>
<evidence type="ECO:0000313" key="2">
    <source>
        <dbReference type="EMBL" id="KAK5047948.1"/>
    </source>
</evidence>
<keyword evidence="3" id="KW-1185">Reference proteome</keyword>
<feature type="domain" description="Xylose isomerase-like TIM barrel" evidence="1">
    <location>
        <begin position="27"/>
        <end position="315"/>
    </location>
</feature>
<organism evidence="2 3">
    <name type="scientific">Exophiala bonariae</name>
    <dbReference type="NCBI Taxonomy" id="1690606"/>
    <lineage>
        <taxon>Eukaryota</taxon>
        <taxon>Fungi</taxon>
        <taxon>Dikarya</taxon>
        <taxon>Ascomycota</taxon>
        <taxon>Pezizomycotina</taxon>
        <taxon>Eurotiomycetes</taxon>
        <taxon>Chaetothyriomycetidae</taxon>
        <taxon>Chaetothyriales</taxon>
        <taxon>Herpotrichiellaceae</taxon>
        <taxon>Exophiala</taxon>
    </lineage>
</organism>
<dbReference type="AlphaFoldDB" id="A0AAV9N5K8"/>
<evidence type="ECO:0000313" key="3">
    <source>
        <dbReference type="Proteomes" id="UP001358417"/>
    </source>
</evidence>
<dbReference type="InterPro" id="IPR013022">
    <property type="entry name" value="Xyl_isomerase-like_TIM-brl"/>
</dbReference>
<dbReference type="InterPro" id="IPR036237">
    <property type="entry name" value="Xyl_isomerase-like_sf"/>
</dbReference>
<proteinExistence type="predicted"/>
<gene>
    <name evidence="2" type="ORF">LTR84_006138</name>
</gene>
<dbReference type="RefSeq" id="XP_064703454.1">
    <property type="nucleotide sequence ID" value="XM_064849699.1"/>
</dbReference>
<dbReference type="GeneID" id="89974310"/>
<dbReference type="InterPro" id="IPR050312">
    <property type="entry name" value="IolE/XylAMocC-like"/>
</dbReference>
<protein>
    <recommendedName>
        <fullName evidence="1">Xylose isomerase-like TIM barrel domain-containing protein</fullName>
    </recommendedName>
</protein>
<dbReference type="Gene3D" id="3.20.20.150">
    <property type="entry name" value="Divalent-metal-dependent TIM barrel enzymes"/>
    <property type="match status" value="1"/>
</dbReference>
<dbReference type="Proteomes" id="UP001358417">
    <property type="component" value="Unassembled WGS sequence"/>
</dbReference>
<reference evidence="2 3" key="1">
    <citation type="submission" date="2023-08" db="EMBL/GenBank/DDBJ databases">
        <title>Black Yeasts Isolated from many extreme environments.</title>
        <authorList>
            <person name="Coleine C."/>
            <person name="Stajich J.E."/>
            <person name="Selbmann L."/>
        </authorList>
    </citation>
    <scope>NUCLEOTIDE SEQUENCE [LARGE SCALE GENOMIC DNA]</scope>
    <source>
        <strain evidence="2 3">CCFEE 5792</strain>
    </source>
</reference>
<dbReference type="SUPFAM" id="SSF51658">
    <property type="entry name" value="Xylose isomerase-like"/>
    <property type="match status" value="1"/>
</dbReference>
<accession>A0AAV9N5K8</accession>
<name>A0AAV9N5K8_9EURO</name>
<sequence length="350" mass="38437">MVHSLELATASSSLGKPQGGHCIEAILQAAAGHGIKGIEICYEALLQHATRNAVPLDEPEELALIQAAEDVKKQCDALDLVVIVLQPFHSYEGLLDKEAHQHAIRKWSHWLVLAHTLGCDIVQMPSNFMLSGTTGNFGRVVADLVEIAELALCASPPVRIAYESVAWGTHCDSWEQSWDIVKAVDRPNFGLCLDTFHIAGRVWGDPSVPGGMIPDADAKLAASLSRLVRDVDPNKVFYVQLSDAEKLSDPLVAGHPLYVEGQPCRMTWSRAARLFPCEEHLGGYLPVLSVVRAIVNELGYRGWISMETFSRHLWQSDSSVPSHYANRAELSYKTVWEKLGWGELLEATGA</sequence>